<sequence length="187" mass="20474">MEKSKNSVRFLTEAGIMIALATVLSMIKVFKMPQGGSITAGSMIPIILIALRWGTLRGILVGLAYGVLQSIVEPYVVHPVQYILDYPLAFGLLGLAGLGKELALKLNAKKDSFKEYIFIITGIFLGILGRFISHVLAGVVFFSENAESLDSWTYSMGYNGSYLGVELLISILIIILIWGPLKRHLPN</sequence>
<dbReference type="NCBIfam" id="TIGR02357">
    <property type="entry name" value="ECF_ThiT_YuaJ"/>
    <property type="match status" value="1"/>
</dbReference>
<dbReference type="Pfam" id="PF09515">
    <property type="entry name" value="Thia_YuaJ"/>
    <property type="match status" value="1"/>
</dbReference>
<evidence type="ECO:0000256" key="1">
    <source>
        <dbReference type="SAM" id="Phobius"/>
    </source>
</evidence>
<dbReference type="PATRIC" id="fig|1128398.3.peg.1720"/>
<keyword evidence="1" id="KW-1133">Transmembrane helix</keyword>
<dbReference type="RefSeq" id="WP_014967818.1">
    <property type="nucleotide sequence ID" value="NC_018664.1"/>
</dbReference>
<gene>
    <name evidence="2" type="primary">yuaJ</name>
    <name evidence="2" type="ordered locus">Curi_c16750</name>
</gene>
<accession>K0B0S7</accession>
<evidence type="ECO:0000313" key="2">
    <source>
        <dbReference type="EMBL" id="AFS78682.1"/>
    </source>
</evidence>
<reference evidence="2 3" key="1">
    <citation type="journal article" date="2012" name="PLoS ONE">
        <title>The purine-utilizing bacterium Clostridium acidurici 9a: a genome-guided metabolic reconsideration.</title>
        <authorList>
            <person name="Hartwich K."/>
            <person name="Poehlein A."/>
            <person name="Daniel R."/>
        </authorList>
    </citation>
    <scope>NUCLEOTIDE SEQUENCE [LARGE SCALE GENOMIC DNA]</scope>
    <source>
        <strain evidence="3">ATCC 7906 / DSM 604 / BCRC 14475 / CIP 104303 / KCTC 5404 / NCIMB 10678 / 9a</strain>
    </source>
</reference>
<keyword evidence="3" id="KW-1185">Reference proteome</keyword>
<dbReference type="Proteomes" id="UP000006094">
    <property type="component" value="Chromosome"/>
</dbReference>
<dbReference type="eggNOG" id="COG3859">
    <property type="taxonomic scope" value="Bacteria"/>
</dbReference>
<keyword evidence="1" id="KW-0472">Membrane</keyword>
<feature type="transmembrane region" description="Helical" evidence="1">
    <location>
        <begin position="116"/>
        <end position="142"/>
    </location>
</feature>
<dbReference type="HOGENOM" id="CLU_090959_0_0_9"/>
<dbReference type="InterPro" id="IPR012651">
    <property type="entry name" value="Thia_Transptr_ThiT"/>
</dbReference>
<keyword evidence="1" id="KW-0812">Transmembrane</keyword>
<feature type="transmembrane region" description="Helical" evidence="1">
    <location>
        <begin position="7"/>
        <end position="27"/>
    </location>
</feature>
<protein>
    <submittedName>
        <fullName evidence="2">Thiamine transporter YuaJ</fullName>
    </submittedName>
</protein>
<feature type="transmembrane region" description="Helical" evidence="1">
    <location>
        <begin position="58"/>
        <end position="77"/>
    </location>
</feature>
<dbReference type="Gene3D" id="1.10.1760.20">
    <property type="match status" value="1"/>
</dbReference>
<organism evidence="2 3">
    <name type="scientific">Gottschalkia acidurici (strain ATCC 7906 / DSM 604 / BCRC 14475 / CIP 104303 / KCTC 5404 / NCIMB 10678 / 9a)</name>
    <name type="common">Clostridium acidurici</name>
    <dbReference type="NCBI Taxonomy" id="1128398"/>
    <lineage>
        <taxon>Bacteria</taxon>
        <taxon>Bacillati</taxon>
        <taxon>Bacillota</taxon>
        <taxon>Tissierellia</taxon>
        <taxon>Tissierellales</taxon>
        <taxon>Gottschalkiaceae</taxon>
        <taxon>Gottschalkia</taxon>
    </lineage>
</organism>
<proteinExistence type="predicted"/>
<feature type="transmembrane region" description="Helical" evidence="1">
    <location>
        <begin position="83"/>
        <end position="104"/>
    </location>
</feature>
<dbReference type="EMBL" id="CP003326">
    <property type="protein sequence ID" value="AFS78682.1"/>
    <property type="molecule type" value="Genomic_DNA"/>
</dbReference>
<feature type="transmembrane region" description="Helical" evidence="1">
    <location>
        <begin position="162"/>
        <end position="181"/>
    </location>
</feature>
<dbReference type="GO" id="GO:0005886">
    <property type="term" value="C:plasma membrane"/>
    <property type="evidence" value="ECO:0007669"/>
    <property type="project" value="InterPro"/>
</dbReference>
<evidence type="ECO:0000313" key="3">
    <source>
        <dbReference type="Proteomes" id="UP000006094"/>
    </source>
</evidence>
<name>K0B0S7_GOTA9</name>
<dbReference type="KEGG" id="cad:Curi_c16750"/>
<dbReference type="GO" id="GO:0015234">
    <property type="term" value="F:thiamine transmembrane transporter activity"/>
    <property type="evidence" value="ECO:0007669"/>
    <property type="project" value="InterPro"/>
</dbReference>
<dbReference type="STRING" id="1128398.Curi_c16750"/>
<dbReference type="AlphaFoldDB" id="K0B0S7"/>
<dbReference type="OrthoDB" id="9795813at2"/>